<evidence type="ECO:0000256" key="5">
    <source>
        <dbReference type="ARBA" id="ARBA00022692"/>
    </source>
</evidence>
<organism evidence="13 14">
    <name type="scientific">Enterocloster lavalensis</name>
    <dbReference type="NCBI Taxonomy" id="460384"/>
    <lineage>
        <taxon>Bacteria</taxon>
        <taxon>Bacillati</taxon>
        <taxon>Bacillota</taxon>
        <taxon>Clostridia</taxon>
        <taxon>Lachnospirales</taxon>
        <taxon>Lachnospiraceae</taxon>
        <taxon>Enterocloster</taxon>
    </lineage>
</organism>
<feature type="transmembrane region" description="Helical" evidence="11">
    <location>
        <begin position="47"/>
        <end position="65"/>
    </location>
</feature>
<keyword evidence="8 11" id="KW-0406">Ion transport</keyword>
<protein>
    <recommendedName>
        <fullName evidence="11 12">ATP synthase subunit a</fullName>
    </recommendedName>
    <alternativeName>
        <fullName evidence="11">ATP synthase F0 sector subunit a</fullName>
    </alternativeName>
    <alternativeName>
        <fullName evidence="11">F-ATPase subunit 6</fullName>
    </alternativeName>
</protein>
<dbReference type="Gene3D" id="1.20.120.220">
    <property type="entry name" value="ATP synthase, F0 complex, subunit A"/>
    <property type="match status" value="1"/>
</dbReference>
<name>A0A1I0K4I6_9FIRM</name>
<keyword evidence="3 11" id="KW-0813">Transport</keyword>
<dbReference type="Proteomes" id="UP000198508">
    <property type="component" value="Unassembled WGS sequence"/>
</dbReference>
<keyword evidence="5 11" id="KW-0812">Transmembrane</keyword>
<dbReference type="InterPro" id="IPR035908">
    <property type="entry name" value="F0_ATP_A_sf"/>
</dbReference>
<dbReference type="GO" id="GO:0046933">
    <property type="term" value="F:proton-transporting ATP synthase activity, rotational mechanism"/>
    <property type="evidence" value="ECO:0007669"/>
    <property type="project" value="UniProtKB-UniRule"/>
</dbReference>
<keyword evidence="14" id="KW-1185">Reference proteome</keyword>
<dbReference type="SUPFAM" id="SSF81336">
    <property type="entry name" value="F1F0 ATP synthase subunit A"/>
    <property type="match status" value="1"/>
</dbReference>
<dbReference type="PANTHER" id="PTHR42823">
    <property type="entry name" value="ATP SYNTHASE SUBUNIT A, CHLOROPLASTIC"/>
    <property type="match status" value="1"/>
</dbReference>
<dbReference type="NCBIfam" id="TIGR01131">
    <property type="entry name" value="ATP_synt_6_or_A"/>
    <property type="match status" value="1"/>
</dbReference>
<dbReference type="GO" id="GO:0005886">
    <property type="term" value="C:plasma membrane"/>
    <property type="evidence" value="ECO:0007669"/>
    <property type="project" value="UniProtKB-SubCell"/>
</dbReference>
<sequence length="243" mass="27251">MVYIQFHLRKGVSTTGDLAENLLEELNCKTAFTIPVFGGLPISESVVVTWLIMAILTILSICLVRNLKVTDVGRKQLVLEMGIGFLYQFFDGILGKRGRRYVPYLITVALYVGVANLIGLFGFKPPTKDLNVTVALSLMSILLIEYSGFHEKGLKKWLKSFAEPIPIIAPINILEIFIRPLSLCMRLFGNVLGSFVVMELIKQVCALIVPIPFSFYFDIFDGLIQAYVFVFLTALFIKEALED</sequence>
<feature type="transmembrane region" description="Helical" evidence="11">
    <location>
        <begin position="101"/>
        <end position="123"/>
    </location>
</feature>
<dbReference type="STRING" id="460384.SAMN05216313_14628"/>
<evidence type="ECO:0000256" key="8">
    <source>
        <dbReference type="ARBA" id="ARBA00023065"/>
    </source>
</evidence>
<dbReference type="Pfam" id="PF00119">
    <property type="entry name" value="ATP-synt_A"/>
    <property type="match status" value="1"/>
</dbReference>
<dbReference type="PANTHER" id="PTHR42823:SF3">
    <property type="entry name" value="ATP SYNTHASE SUBUNIT A, CHLOROPLASTIC"/>
    <property type="match status" value="1"/>
</dbReference>
<dbReference type="GO" id="GO:0042777">
    <property type="term" value="P:proton motive force-driven plasma membrane ATP synthesis"/>
    <property type="evidence" value="ECO:0007669"/>
    <property type="project" value="TreeGrafter"/>
</dbReference>
<dbReference type="EMBL" id="FOIM01000046">
    <property type="protein sequence ID" value="SEU18376.1"/>
    <property type="molecule type" value="Genomic_DNA"/>
</dbReference>
<dbReference type="InterPro" id="IPR000568">
    <property type="entry name" value="ATP_synth_F0_asu"/>
</dbReference>
<dbReference type="GO" id="GO:0045259">
    <property type="term" value="C:proton-transporting ATP synthase complex"/>
    <property type="evidence" value="ECO:0007669"/>
    <property type="project" value="UniProtKB-KW"/>
</dbReference>
<evidence type="ECO:0000256" key="9">
    <source>
        <dbReference type="ARBA" id="ARBA00023136"/>
    </source>
</evidence>
<reference evidence="14" key="1">
    <citation type="submission" date="2016-10" db="EMBL/GenBank/DDBJ databases">
        <authorList>
            <person name="Varghese N."/>
            <person name="Submissions S."/>
        </authorList>
    </citation>
    <scope>NUCLEOTIDE SEQUENCE [LARGE SCALE GENOMIC DNA]</scope>
    <source>
        <strain evidence="14">NLAE-zl-G277</strain>
    </source>
</reference>
<feature type="transmembrane region" description="Helical" evidence="11">
    <location>
        <begin position="77"/>
        <end position="95"/>
    </location>
</feature>
<keyword evidence="10 11" id="KW-0066">ATP synthesis</keyword>
<keyword evidence="4 11" id="KW-0138">CF(0)</keyword>
<comment type="similarity">
    <text evidence="2 11 12">Belongs to the ATPase A chain family.</text>
</comment>
<gene>
    <name evidence="11" type="primary">atpB</name>
    <name evidence="13" type="ORF">SAMN05216313_14628</name>
</gene>
<evidence type="ECO:0000256" key="7">
    <source>
        <dbReference type="ARBA" id="ARBA00022989"/>
    </source>
</evidence>
<evidence type="ECO:0000256" key="6">
    <source>
        <dbReference type="ARBA" id="ARBA00022781"/>
    </source>
</evidence>
<evidence type="ECO:0000256" key="3">
    <source>
        <dbReference type="ARBA" id="ARBA00022448"/>
    </source>
</evidence>
<dbReference type="PRINTS" id="PR00123">
    <property type="entry name" value="ATPASEA"/>
</dbReference>
<evidence type="ECO:0000256" key="4">
    <source>
        <dbReference type="ARBA" id="ARBA00022547"/>
    </source>
</evidence>
<evidence type="ECO:0000256" key="11">
    <source>
        <dbReference type="HAMAP-Rule" id="MF_01393"/>
    </source>
</evidence>
<evidence type="ECO:0000256" key="10">
    <source>
        <dbReference type="ARBA" id="ARBA00023310"/>
    </source>
</evidence>
<feature type="transmembrane region" description="Helical" evidence="11">
    <location>
        <begin position="187"/>
        <end position="209"/>
    </location>
</feature>
<evidence type="ECO:0000256" key="2">
    <source>
        <dbReference type="ARBA" id="ARBA00006810"/>
    </source>
</evidence>
<feature type="transmembrane region" description="Helical" evidence="11">
    <location>
        <begin position="161"/>
        <end position="178"/>
    </location>
</feature>
<evidence type="ECO:0000313" key="14">
    <source>
        <dbReference type="Proteomes" id="UP000198508"/>
    </source>
</evidence>
<dbReference type="HAMAP" id="MF_01393">
    <property type="entry name" value="ATP_synth_a_bact"/>
    <property type="match status" value="1"/>
</dbReference>
<evidence type="ECO:0000313" key="13">
    <source>
        <dbReference type="EMBL" id="SEU18376.1"/>
    </source>
</evidence>
<evidence type="ECO:0000256" key="12">
    <source>
        <dbReference type="RuleBase" id="RU000483"/>
    </source>
</evidence>
<keyword evidence="9 11" id="KW-0472">Membrane</keyword>
<dbReference type="NCBIfam" id="NF004486">
    <property type="entry name" value="PRK05815.3-4"/>
    <property type="match status" value="1"/>
</dbReference>
<feature type="transmembrane region" description="Helical" evidence="11">
    <location>
        <begin position="215"/>
        <end position="237"/>
    </location>
</feature>
<dbReference type="InterPro" id="IPR045082">
    <property type="entry name" value="ATP_syn_F0_a_bact/chloroplast"/>
</dbReference>
<comment type="subcellular location">
    <subcellularLocation>
        <location evidence="11 12">Cell membrane</location>
        <topology evidence="11 12">Multi-pass membrane protein</topology>
    </subcellularLocation>
    <subcellularLocation>
        <location evidence="1">Membrane</location>
        <topology evidence="1">Multi-pass membrane protein</topology>
    </subcellularLocation>
</comment>
<proteinExistence type="inferred from homology"/>
<dbReference type="CDD" id="cd00310">
    <property type="entry name" value="ATP-synt_Fo_a_6"/>
    <property type="match status" value="1"/>
</dbReference>
<keyword evidence="11" id="KW-1003">Cell membrane</keyword>
<keyword evidence="7 11" id="KW-1133">Transmembrane helix</keyword>
<dbReference type="AlphaFoldDB" id="A0A1I0K4I6"/>
<accession>A0A1I0K4I6</accession>
<comment type="function">
    <text evidence="11 12">Key component of the proton channel; it plays a direct role in the translocation of protons across the membrane.</text>
</comment>
<keyword evidence="6 11" id="KW-0375">Hydrogen ion transport</keyword>
<evidence type="ECO:0000256" key="1">
    <source>
        <dbReference type="ARBA" id="ARBA00004141"/>
    </source>
</evidence>
<feature type="transmembrane region" description="Helical" evidence="11">
    <location>
        <begin position="130"/>
        <end position="149"/>
    </location>
</feature>